<evidence type="ECO:0000259" key="6">
    <source>
        <dbReference type="PROSITE" id="PS50835"/>
    </source>
</evidence>
<feature type="domain" description="Ig-like" evidence="6">
    <location>
        <begin position="138"/>
        <end position="237"/>
    </location>
</feature>
<dbReference type="PANTHER" id="PTHR23278:SF19">
    <property type="entry name" value="OBSCURIN"/>
    <property type="match status" value="1"/>
</dbReference>
<dbReference type="InterPro" id="IPR013162">
    <property type="entry name" value="CD80_C2-set"/>
</dbReference>
<dbReference type="SMART" id="SM00408">
    <property type="entry name" value="IGc2"/>
    <property type="match status" value="3"/>
</dbReference>
<keyword evidence="8" id="KW-1185">Reference proteome</keyword>
<dbReference type="Gene3D" id="2.60.40.10">
    <property type="entry name" value="Immunoglobulins"/>
    <property type="match status" value="5"/>
</dbReference>
<accession>A0AAV6V9E0</accession>
<reference evidence="7 8" key="1">
    <citation type="journal article" date="2022" name="Nat. Ecol. Evol.">
        <title>A masculinizing supergene underlies an exaggerated male reproductive morph in a spider.</title>
        <authorList>
            <person name="Hendrickx F."/>
            <person name="De Corte Z."/>
            <person name="Sonet G."/>
            <person name="Van Belleghem S.M."/>
            <person name="Kostlbacher S."/>
            <person name="Vangestel C."/>
        </authorList>
    </citation>
    <scope>NUCLEOTIDE SEQUENCE [LARGE SCALE GENOMIC DNA]</scope>
    <source>
        <strain evidence="7">W744_W776</strain>
    </source>
</reference>
<keyword evidence="5" id="KW-0812">Transmembrane</keyword>
<evidence type="ECO:0000313" key="7">
    <source>
        <dbReference type="EMBL" id="KAG8192241.1"/>
    </source>
</evidence>
<organism evidence="7 8">
    <name type="scientific">Oedothorax gibbosus</name>
    <dbReference type="NCBI Taxonomy" id="931172"/>
    <lineage>
        <taxon>Eukaryota</taxon>
        <taxon>Metazoa</taxon>
        <taxon>Ecdysozoa</taxon>
        <taxon>Arthropoda</taxon>
        <taxon>Chelicerata</taxon>
        <taxon>Arachnida</taxon>
        <taxon>Araneae</taxon>
        <taxon>Araneomorphae</taxon>
        <taxon>Entelegynae</taxon>
        <taxon>Araneoidea</taxon>
        <taxon>Linyphiidae</taxon>
        <taxon>Erigoninae</taxon>
        <taxon>Oedothorax</taxon>
    </lineage>
</organism>
<protein>
    <recommendedName>
        <fullName evidence="6">Ig-like domain-containing protein</fullName>
    </recommendedName>
</protein>
<dbReference type="EMBL" id="JAFNEN010000142">
    <property type="protein sequence ID" value="KAG8192241.1"/>
    <property type="molecule type" value="Genomic_DNA"/>
</dbReference>
<dbReference type="InterPro" id="IPR036179">
    <property type="entry name" value="Ig-like_dom_sf"/>
</dbReference>
<dbReference type="Proteomes" id="UP000827092">
    <property type="component" value="Unassembled WGS sequence"/>
</dbReference>
<evidence type="ECO:0000256" key="2">
    <source>
        <dbReference type="ARBA" id="ARBA00023136"/>
    </source>
</evidence>
<feature type="region of interest" description="Disordered" evidence="4">
    <location>
        <begin position="802"/>
        <end position="851"/>
    </location>
</feature>
<sequence length="851" mass="94600">MHILRALRHSVARHGRPRLQTNPCSSLVAAMPELWAVAGRKASLPCNLSEPEDSLTLILWYKGESKAPIYTLDSRKDKPRHFPSQELGARANFVMSVDPPVLELNPVYAEDDGVYKCRTEFKRSRTLTQLVRLHVIVPVREVIIMDKHGQRLRDTIGPYDEGSYVSLICEAEGGIPHPTVTWWRDSVLVDETSTQTSQGYVRNELPLPKLHRSDLLMTYTCQATNTNLTVPVSASVTIDINLKPLDVRITSIQRPFSAGRKVQLHCESSGARPRAELTWWLDNKRIQTSGKETVSDNLTSSSLAFLPKGEDNGKILSCKAQNPTLTNSAIEDGWTLTVQFVPELKLSLGAKIQPDTVKEGTDVFFECNVKANPLVNEVKWRFEGFPLQGNTSGGIIVSNRSLVLQKVKKEHRGSYQCTAVNSEGEGRSNEVMLKVKYAPVCRHPNVAVHGVARYEAVNVSCEVEADPPDVSFKWSLNNTVENIDIPSQVFEGTTSTVVYTPRTMLGYGALLCWAHNSIGHQKDPCIIRIIPAGPPESVKSCTVTNQSVSFLMVECEQGYDGGMRQSFHLEVYNSAVEHLQANVTMQDTPVFQVGNLPSATSFILVLYASNAKGRSNSVALMTNTLMPAERRMEEEKANVPKEDISNFSPLLAILIGIVAVLVIVAIAIIIVMRKQNRDPEKRPPNQGNVIKCDINLKKDADDMPDSTVESPDVIPNTNESQVYIADTGELMEKDETTYEFFKTKDYPYDCITAVRSQKYAPRGAEEITYAELSHKESQQKASVHRMQPPTEYAELDFQRRMYPWPPGSAAQRGDSLRSSLEAGQFPLMGGSSHKSKESLNIPETTTETTPL</sequence>
<dbReference type="InterPro" id="IPR003599">
    <property type="entry name" value="Ig_sub"/>
</dbReference>
<feature type="domain" description="Ig-like" evidence="6">
    <location>
        <begin position="244"/>
        <end position="337"/>
    </location>
</feature>
<keyword evidence="3" id="KW-1015">Disulfide bond</keyword>
<gene>
    <name evidence="7" type="ORF">JTE90_014100</name>
</gene>
<dbReference type="Pfam" id="PF08205">
    <property type="entry name" value="C2-set_2"/>
    <property type="match status" value="1"/>
</dbReference>
<dbReference type="Pfam" id="PF13927">
    <property type="entry name" value="Ig_3"/>
    <property type="match status" value="2"/>
</dbReference>
<keyword evidence="2 5" id="KW-0472">Membrane</keyword>
<evidence type="ECO:0000256" key="3">
    <source>
        <dbReference type="ARBA" id="ARBA00023157"/>
    </source>
</evidence>
<name>A0AAV6V9E0_9ARAC</name>
<dbReference type="InterPro" id="IPR013783">
    <property type="entry name" value="Ig-like_fold"/>
</dbReference>
<evidence type="ECO:0000313" key="8">
    <source>
        <dbReference type="Proteomes" id="UP000827092"/>
    </source>
</evidence>
<evidence type="ECO:0000256" key="5">
    <source>
        <dbReference type="SAM" id="Phobius"/>
    </source>
</evidence>
<keyword evidence="5" id="KW-1133">Transmembrane helix</keyword>
<proteinExistence type="predicted"/>
<dbReference type="SUPFAM" id="SSF49265">
    <property type="entry name" value="Fibronectin type III"/>
    <property type="match status" value="1"/>
</dbReference>
<feature type="compositionally biased region" description="Polar residues" evidence="4">
    <location>
        <begin position="841"/>
        <end position="851"/>
    </location>
</feature>
<evidence type="ECO:0000256" key="1">
    <source>
        <dbReference type="ARBA" id="ARBA00004167"/>
    </source>
</evidence>
<dbReference type="SUPFAM" id="SSF48726">
    <property type="entry name" value="Immunoglobulin"/>
    <property type="match status" value="5"/>
</dbReference>
<feature type="transmembrane region" description="Helical" evidence="5">
    <location>
        <begin position="650"/>
        <end position="672"/>
    </location>
</feature>
<dbReference type="GO" id="GO:0016020">
    <property type="term" value="C:membrane"/>
    <property type="evidence" value="ECO:0007669"/>
    <property type="project" value="UniProtKB-SubCell"/>
</dbReference>
<evidence type="ECO:0000256" key="4">
    <source>
        <dbReference type="SAM" id="MobiDB-lite"/>
    </source>
</evidence>
<dbReference type="SMART" id="SM00409">
    <property type="entry name" value="IG"/>
    <property type="match status" value="4"/>
</dbReference>
<comment type="caution">
    <text evidence="7">The sequence shown here is derived from an EMBL/GenBank/DDBJ whole genome shotgun (WGS) entry which is preliminary data.</text>
</comment>
<dbReference type="InterPro" id="IPR007110">
    <property type="entry name" value="Ig-like_dom"/>
</dbReference>
<dbReference type="InterPro" id="IPR036116">
    <property type="entry name" value="FN3_sf"/>
</dbReference>
<comment type="subcellular location">
    <subcellularLocation>
        <location evidence="1">Membrane</location>
        <topology evidence="1">Single-pass membrane protein</topology>
    </subcellularLocation>
</comment>
<feature type="domain" description="Ig-like" evidence="6">
    <location>
        <begin position="342"/>
        <end position="434"/>
    </location>
</feature>
<feature type="domain" description="Ig-like" evidence="6">
    <location>
        <begin position="444"/>
        <end position="517"/>
    </location>
</feature>
<dbReference type="PROSITE" id="PS50835">
    <property type="entry name" value="IG_LIKE"/>
    <property type="match status" value="5"/>
</dbReference>
<feature type="domain" description="Ig-like" evidence="6">
    <location>
        <begin position="17"/>
        <end position="128"/>
    </location>
</feature>
<dbReference type="AlphaFoldDB" id="A0AAV6V9E0"/>
<dbReference type="PANTHER" id="PTHR23278">
    <property type="entry name" value="SIDESTEP PROTEIN"/>
    <property type="match status" value="1"/>
</dbReference>
<dbReference type="InterPro" id="IPR003598">
    <property type="entry name" value="Ig_sub2"/>
</dbReference>